<evidence type="ECO:0000313" key="2">
    <source>
        <dbReference type="EMBL" id="MPM66113.1"/>
    </source>
</evidence>
<protein>
    <recommendedName>
        <fullName evidence="1">UPF0033 domain-containing protein</fullName>
    </recommendedName>
</protein>
<dbReference type="Pfam" id="PF02635">
    <property type="entry name" value="DsrE"/>
    <property type="match status" value="1"/>
</dbReference>
<proteinExistence type="predicted"/>
<evidence type="ECO:0000259" key="1">
    <source>
        <dbReference type="Pfam" id="PF01206"/>
    </source>
</evidence>
<dbReference type="Pfam" id="PF01206">
    <property type="entry name" value="TusA"/>
    <property type="match status" value="1"/>
</dbReference>
<dbReference type="InterPro" id="IPR019870">
    <property type="entry name" value="Se_metab_YedF"/>
</dbReference>
<dbReference type="InterPro" id="IPR001455">
    <property type="entry name" value="TusA-like"/>
</dbReference>
<sequence>MVQIDAKGKACPQPVILAKKELDGGCKDLTVLVDNRAAVENLTRLGGSMGVNVSSGDAEGGFFVRFTGEAVPGSAPLISCAPSGNGYAVFIGKEYVGAGDEILGGNLMKMAIYTLSQSDDVPAYVLFMNGGVKLPAGEEPQVIENLHTLIEKGTKVLVCGTCLNYFQMSDRLKVGVMSNMYDILSAMQRADKVISL</sequence>
<dbReference type="InterPro" id="IPR036868">
    <property type="entry name" value="TusA-like_sf"/>
</dbReference>
<accession>A0A645BSB3</accession>
<dbReference type="Gene3D" id="3.30.110.40">
    <property type="entry name" value="TusA-like domain"/>
    <property type="match status" value="1"/>
</dbReference>
<feature type="domain" description="UPF0033" evidence="1">
    <location>
        <begin position="3"/>
        <end position="63"/>
    </location>
</feature>
<dbReference type="InterPro" id="IPR003787">
    <property type="entry name" value="Sulphur_relay_DsrE/F-like"/>
</dbReference>
<comment type="caution">
    <text evidence="2">The sequence shown here is derived from an EMBL/GenBank/DDBJ whole genome shotgun (WGS) entry which is preliminary data.</text>
</comment>
<dbReference type="Gene3D" id="3.40.1260.10">
    <property type="entry name" value="DsrEFH-like"/>
    <property type="match status" value="1"/>
</dbReference>
<dbReference type="EMBL" id="VSSQ01020895">
    <property type="protein sequence ID" value="MPM66113.1"/>
    <property type="molecule type" value="Genomic_DNA"/>
</dbReference>
<dbReference type="NCBIfam" id="TIGR03527">
    <property type="entry name" value="selenium_YedF"/>
    <property type="match status" value="1"/>
</dbReference>
<dbReference type="AlphaFoldDB" id="A0A645BSB3"/>
<name>A0A645BSB3_9ZZZZ</name>
<dbReference type="InterPro" id="IPR027396">
    <property type="entry name" value="DsrEFH-like"/>
</dbReference>
<dbReference type="SUPFAM" id="SSF75169">
    <property type="entry name" value="DsrEFH-like"/>
    <property type="match status" value="1"/>
</dbReference>
<gene>
    <name evidence="2" type="ORF">SDC9_113020</name>
</gene>
<dbReference type="SUPFAM" id="SSF64307">
    <property type="entry name" value="SirA-like"/>
    <property type="match status" value="1"/>
</dbReference>
<organism evidence="2">
    <name type="scientific">bioreactor metagenome</name>
    <dbReference type="NCBI Taxonomy" id="1076179"/>
    <lineage>
        <taxon>unclassified sequences</taxon>
        <taxon>metagenomes</taxon>
        <taxon>ecological metagenomes</taxon>
    </lineage>
</organism>
<reference evidence="2" key="1">
    <citation type="submission" date="2019-08" db="EMBL/GenBank/DDBJ databases">
        <authorList>
            <person name="Kucharzyk K."/>
            <person name="Murdoch R.W."/>
            <person name="Higgins S."/>
            <person name="Loffler F."/>
        </authorList>
    </citation>
    <scope>NUCLEOTIDE SEQUENCE</scope>
</reference>